<dbReference type="AlphaFoldDB" id="S8E821"/>
<keyword evidence="2 4" id="KW-0813">Transport</keyword>
<evidence type="ECO:0000256" key="1">
    <source>
        <dbReference type="ARBA" id="ARBA00009748"/>
    </source>
</evidence>
<gene>
    <name evidence="7" type="ORF">M569_06181</name>
</gene>
<evidence type="ECO:0000256" key="3">
    <source>
        <dbReference type="ARBA" id="ARBA00023121"/>
    </source>
</evidence>
<feature type="signal peptide" evidence="5">
    <location>
        <begin position="1"/>
        <end position="32"/>
    </location>
</feature>
<dbReference type="Proteomes" id="UP000015453">
    <property type="component" value="Unassembled WGS sequence"/>
</dbReference>
<dbReference type="PROSITE" id="PS00597">
    <property type="entry name" value="PLANT_LTP"/>
    <property type="match status" value="1"/>
</dbReference>
<dbReference type="SUPFAM" id="SSF47699">
    <property type="entry name" value="Bifunctional inhibitor/lipid-transfer protein/seed storage 2S albumin"/>
    <property type="match status" value="1"/>
</dbReference>
<dbReference type="PANTHER" id="PTHR33076">
    <property type="entry name" value="NON-SPECIFIC LIPID-TRANSFER PROTEIN 2-RELATED"/>
    <property type="match status" value="1"/>
</dbReference>
<keyword evidence="8" id="KW-1185">Reference proteome</keyword>
<sequence length="121" mass="12599">MESPAEKKRTAFLASMMMVMMASMMGPTPASAIVCTDVTRYLIPCIGFLTGSGSIGPCCGGVSGLYNAARSTPDKQTVCNCLKNLAQAYPSIAGRAAGLPGQCGVQIGYSIDPHTDCRTVR</sequence>
<dbReference type="CDD" id="cd01960">
    <property type="entry name" value="nsLTP1"/>
    <property type="match status" value="1"/>
</dbReference>
<dbReference type="Gene3D" id="1.10.110.10">
    <property type="entry name" value="Plant lipid-transfer and hydrophobic proteins"/>
    <property type="match status" value="1"/>
</dbReference>
<keyword evidence="5" id="KW-0732">Signal</keyword>
<evidence type="ECO:0000256" key="2">
    <source>
        <dbReference type="ARBA" id="ARBA00022448"/>
    </source>
</evidence>
<feature type="chain" id="PRO_5004562854" description="Non-specific lipid-transfer protein" evidence="5">
    <location>
        <begin position="33"/>
        <end position="121"/>
    </location>
</feature>
<dbReference type="SMART" id="SM00499">
    <property type="entry name" value="AAI"/>
    <property type="match status" value="1"/>
</dbReference>
<evidence type="ECO:0000313" key="8">
    <source>
        <dbReference type="Proteomes" id="UP000015453"/>
    </source>
</evidence>
<comment type="caution">
    <text evidence="7">The sequence shown here is derived from an EMBL/GenBank/DDBJ whole genome shotgun (WGS) entry which is preliminary data.</text>
</comment>
<reference evidence="7 8" key="1">
    <citation type="journal article" date="2013" name="BMC Genomics">
        <title>The miniature genome of a carnivorous plant Genlisea aurea contains a low number of genes and short non-coding sequences.</title>
        <authorList>
            <person name="Leushkin E.V."/>
            <person name="Sutormin R.A."/>
            <person name="Nabieva E.R."/>
            <person name="Penin A.A."/>
            <person name="Kondrashov A.S."/>
            <person name="Logacheva M.D."/>
        </authorList>
    </citation>
    <scope>NUCLEOTIDE SEQUENCE [LARGE SCALE GENOMIC DNA]</scope>
</reference>
<proteinExistence type="inferred from homology"/>
<dbReference type="PRINTS" id="PR00382">
    <property type="entry name" value="LIPIDTRNSFER"/>
</dbReference>
<dbReference type="InterPro" id="IPR016140">
    <property type="entry name" value="Bifunc_inhib/LTP/seed_store"/>
</dbReference>
<keyword evidence="3 4" id="KW-0446">Lipid-binding</keyword>
<dbReference type="Pfam" id="PF00234">
    <property type="entry name" value="Tryp_alpha_amyl"/>
    <property type="match status" value="1"/>
</dbReference>
<comment type="similarity">
    <text evidence="1 4">Belongs to the plant LTP family.</text>
</comment>
<evidence type="ECO:0000313" key="7">
    <source>
        <dbReference type="EMBL" id="EPS68587.1"/>
    </source>
</evidence>
<dbReference type="GO" id="GO:0006869">
    <property type="term" value="P:lipid transport"/>
    <property type="evidence" value="ECO:0007669"/>
    <property type="project" value="InterPro"/>
</dbReference>
<dbReference type="InterPro" id="IPR000528">
    <property type="entry name" value="Plant_nsLTP"/>
</dbReference>
<evidence type="ECO:0000259" key="6">
    <source>
        <dbReference type="SMART" id="SM00499"/>
    </source>
</evidence>
<protein>
    <recommendedName>
        <fullName evidence="4">Non-specific lipid-transfer protein</fullName>
    </recommendedName>
</protein>
<evidence type="ECO:0000256" key="5">
    <source>
        <dbReference type="SAM" id="SignalP"/>
    </source>
</evidence>
<evidence type="ECO:0000256" key="4">
    <source>
        <dbReference type="RuleBase" id="RU000628"/>
    </source>
</evidence>
<dbReference type="OrthoDB" id="1890443at2759"/>
<feature type="domain" description="Bifunctional inhibitor/plant lipid transfer protein/seed storage helical" evidence="6">
    <location>
        <begin position="35"/>
        <end position="117"/>
    </location>
</feature>
<dbReference type="EMBL" id="AUSU01002544">
    <property type="protein sequence ID" value="EPS68587.1"/>
    <property type="molecule type" value="Genomic_DNA"/>
</dbReference>
<dbReference type="InterPro" id="IPR036312">
    <property type="entry name" value="Bifun_inhib/LTP/seed_sf"/>
</dbReference>
<dbReference type="GO" id="GO:0008289">
    <property type="term" value="F:lipid binding"/>
    <property type="evidence" value="ECO:0007669"/>
    <property type="project" value="UniProtKB-KW"/>
</dbReference>
<organism evidence="7 8">
    <name type="scientific">Genlisea aurea</name>
    <dbReference type="NCBI Taxonomy" id="192259"/>
    <lineage>
        <taxon>Eukaryota</taxon>
        <taxon>Viridiplantae</taxon>
        <taxon>Streptophyta</taxon>
        <taxon>Embryophyta</taxon>
        <taxon>Tracheophyta</taxon>
        <taxon>Spermatophyta</taxon>
        <taxon>Magnoliopsida</taxon>
        <taxon>eudicotyledons</taxon>
        <taxon>Gunneridae</taxon>
        <taxon>Pentapetalae</taxon>
        <taxon>asterids</taxon>
        <taxon>lamiids</taxon>
        <taxon>Lamiales</taxon>
        <taxon>Lentibulariaceae</taxon>
        <taxon>Genlisea</taxon>
    </lineage>
</organism>
<accession>S8E821</accession>
<comment type="function">
    <text evidence="4">Plant non-specific lipid-transfer proteins transfer phospholipids as well as galactolipids across membranes. May play a role in wax or cutin deposition in the cell walls of expanding epidermal cells and certain secretory tissues.</text>
</comment>
<name>S8E821_9LAMI</name>